<feature type="signal peptide" evidence="1">
    <location>
        <begin position="1"/>
        <end position="17"/>
    </location>
</feature>
<organism evidence="2">
    <name type="scientific">Rhizophora mucronata</name>
    <name type="common">Asiatic mangrove</name>
    <dbReference type="NCBI Taxonomy" id="61149"/>
    <lineage>
        <taxon>Eukaryota</taxon>
        <taxon>Viridiplantae</taxon>
        <taxon>Streptophyta</taxon>
        <taxon>Embryophyta</taxon>
        <taxon>Tracheophyta</taxon>
        <taxon>Spermatophyta</taxon>
        <taxon>Magnoliopsida</taxon>
        <taxon>eudicotyledons</taxon>
        <taxon>Gunneridae</taxon>
        <taxon>Pentapetalae</taxon>
        <taxon>rosids</taxon>
        <taxon>fabids</taxon>
        <taxon>Malpighiales</taxon>
        <taxon>Rhizophoraceae</taxon>
        <taxon>Rhizophora</taxon>
    </lineage>
</organism>
<accession>A0A2P2JL70</accession>
<feature type="chain" id="PRO_5015177607" evidence="1">
    <location>
        <begin position="18"/>
        <end position="69"/>
    </location>
</feature>
<reference evidence="2" key="1">
    <citation type="submission" date="2018-02" db="EMBL/GenBank/DDBJ databases">
        <title>Rhizophora mucronata_Transcriptome.</title>
        <authorList>
            <person name="Meera S.P."/>
            <person name="Sreeshan A."/>
            <person name="Augustine A."/>
        </authorList>
    </citation>
    <scope>NUCLEOTIDE SEQUENCE</scope>
    <source>
        <tissue evidence="2">Leaf</tissue>
    </source>
</reference>
<protein>
    <submittedName>
        <fullName evidence="2">Uncharacterized protein</fullName>
    </submittedName>
</protein>
<dbReference type="EMBL" id="GGEC01013721">
    <property type="protein sequence ID" value="MBW94204.1"/>
    <property type="molecule type" value="Transcribed_RNA"/>
</dbReference>
<proteinExistence type="predicted"/>
<name>A0A2P2JL70_RHIMU</name>
<sequence length="69" mass="7477">MATLLVLRSSLLLPVQSLQQHPNSSLLEPFLALSFSTTSKPSSVSFTSIKVRSIEFMSHTFVGGLVVGR</sequence>
<keyword evidence="1" id="KW-0732">Signal</keyword>
<dbReference type="AlphaFoldDB" id="A0A2P2JL70"/>
<evidence type="ECO:0000256" key="1">
    <source>
        <dbReference type="SAM" id="SignalP"/>
    </source>
</evidence>
<evidence type="ECO:0000313" key="2">
    <source>
        <dbReference type="EMBL" id="MBW94204.1"/>
    </source>
</evidence>